<protein>
    <submittedName>
        <fullName evidence="1">Uncharacterized protein</fullName>
    </submittedName>
</protein>
<accession>A0ACC1Q4S7</accession>
<sequence length="70" mass="7218">MVANGGAPAYGQPVWVPNMHAAAPPPSAGMIRSPYGPQMVPYPLARCGDVPCTITDAKSVAAKRGPRQTS</sequence>
<gene>
    <name evidence="1" type="ORF">NUW54_g2007</name>
</gene>
<organism evidence="1 2">
    <name type="scientific">Trametes sanguinea</name>
    <dbReference type="NCBI Taxonomy" id="158606"/>
    <lineage>
        <taxon>Eukaryota</taxon>
        <taxon>Fungi</taxon>
        <taxon>Dikarya</taxon>
        <taxon>Basidiomycota</taxon>
        <taxon>Agaricomycotina</taxon>
        <taxon>Agaricomycetes</taxon>
        <taxon>Polyporales</taxon>
        <taxon>Polyporaceae</taxon>
        <taxon>Trametes</taxon>
    </lineage>
</organism>
<proteinExistence type="predicted"/>
<dbReference type="EMBL" id="JANSHE010000357">
    <property type="protein sequence ID" value="KAJ3011992.1"/>
    <property type="molecule type" value="Genomic_DNA"/>
</dbReference>
<dbReference type="Proteomes" id="UP001144978">
    <property type="component" value="Unassembled WGS sequence"/>
</dbReference>
<comment type="caution">
    <text evidence="1">The sequence shown here is derived from an EMBL/GenBank/DDBJ whole genome shotgun (WGS) entry which is preliminary data.</text>
</comment>
<evidence type="ECO:0000313" key="1">
    <source>
        <dbReference type="EMBL" id="KAJ3011992.1"/>
    </source>
</evidence>
<reference evidence="1" key="1">
    <citation type="submission" date="2022-08" db="EMBL/GenBank/DDBJ databases">
        <title>Genome Sequence of Pycnoporus sanguineus.</title>
        <authorList>
            <person name="Buettner E."/>
        </authorList>
    </citation>
    <scope>NUCLEOTIDE SEQUENCE</scope>
    <source>
        <strain evidence="1">CG-C14</strain>
    </source>
</reference>
<keyword evidence="2" id="KW-1185">Reference proteome</keyword>
<evidence type="ECO:0000313" key="2">
    <source>
        <dbReference type="Proteomes" id="UP001144978"/>
    </source>
</evidence>
<name>A0ACC1Q4S7_9APHY</name>